<dbReference type="Proteomes" id="UP000054485">
    <property type="component" value="Unassembled WGS sequence"/>
</dbReference>
<dbReference type="EMBL" id="KN835439">
    <property type="protein sequence ID" value="KIK37638.1"/>
    <property type="molecule type" value="Genomic_DNA"/>
</dbReference>
<name>A0A0D0B0P6_9AGAM</name>
<dbReference type="InParanoid" id="A0A0D0B0P6"/>
<evidence type="ECO:0000313" key="1">
    <source>
        <dbReference type="EMBL" id="KIK37638.1"/>
    </source>
</evidence>
<protein>
    <submittedName>
        <fullName evidence="1">Uncharacterized protein</fullName>
    </submittedName>
</protein>
<gene>
    <name evidence="1" type="ORF">CY34DRAFT_92417</name>
</gene>
<reference evidence="1 2" key="1">
    <citation type="submission" date="2014-04" db="EMBL/GenBank/DDBJ databases">
        <authorList>
            <consortium name="DOE Joint Genome Institute"/>
            <person name="Kuo A."/>
            <person name="Ruytinx J."/>
            <person name="Rineau F."/>
            <person name="Colpaert J."/>
            <person name="Kohler A."/>
            <person name="Nagy L.G."/>
            <person name="Floudas D."/>
            <person name="Copeland A."/>
            <person name="Barry K.W."/>
            <person name="Cichocki N."/>
            <person name="Veneault-Fourrey C."/>
            <person name="LaButti K."/>
            <person name="Lindquist E.A."/>
            <person name="Lipzen A."/>
            <person name="Lundell T."/>
            <person name="Morin E."/>
            <person name="Murat C."/>
            <person name="Sun H."/>
            <person name="Tunlid A."/>
            <person name="Henrissat B."/>
            <person name="Grigoriev I.V."/>
            <person name="Hibbett D.S."/>
            <person name="Martin F."/>
            <person name="Nordberg H.P."/>
            <person name="Cantor M.N."/>
            <person name="Hua S.X."/>
        </authorList>
    </citation>
    <scope>NUCLEOTIDE SEQUENCE [LARGE SCALE GENOMIC DNA]</scope>
    <source>
        <strain evidence="1 2">UH-Slu-Lm8-n1</strain>
    </source>
</reference>
<evidence type="ECO:0000313" key="2">
    <source>
        <dbReference type="Proteomes" id="UP000054485"/>
    </source>
</evidence>
<keyword evidence="2" id="KW-1185">Reference proteome</keyword>
<reference evidence="2" key="2">
    <citation type="submission" date="2015-01" db="EMBL/GenBank/DDBJ databases">
        <title>Evolutionary Origins and Diversification of the Mycorrhizal Mutualists.</title>
        <authorList>
            <consortium name="DOE Joint Genome Institute"/>
            <consortium name="Mycorrhizal Genomics Consortium"/>
            <person name="Kohler A."/>
            <person name="Kuo A."/>
            <person name="Nagy L.G."/>
            <person name="Floudas D."/>
            <person name="Copeland A."/>
            <person name="Barry K.W."/>
            <person name="Cichocki N."/>
            <person name="Veneault-Fourrey C."/>
            <person name="LaButti K."/>
            <person name="Lindquist E.A."/>
            <person name="Lipzen A."/>
            <person name="Lundell T."/>
            <person name="Morin E."/>
            <person name="Murat C."/>
            <person name="Riley R."/>
            <person name="Ohm R."/>
            <person name="Sun H."/>
            <person name="Tunlid A."/>
            <person name="Henrissat B."/>
            <person name="Grigoriev I.V."/>
            <person name="Hibbett D.S."/>
            <person name="Martin F."/>
        </authorList>
    </citation>
    <scope>NUCLEOTIDE SEQUENCE [LARGE SCALE GENOMIC DNA]</scope>
    <source>
        <strain evidence="2">UH-Slu-Lm8-n1</strain>
    </source>
</reference>
<dbReference type="OrthoDB" id="3046524at2759"/>
<feature type="non-terminal residue" evidence="1">
    <location>
        <position position="1"/>
    </location>
</feature>
<sequence length="62" mass="7075">IPRNILAGKPGERNDHIQVVEDETVIQINESEEGLNILDFPRFWPVNNSLDILGQHSQAIQR</sequence>
<organism evidence="1 2">
    <name type="scientific">Suillus luteus UH-Slu-Lm8-n1</name>
    <dbReference type="NCBI Taxonomy" id="930992"/>
    <lineage>
        <taxon>Eukaryota</taxon>
        <taxon>Fungi</taxon>
        <taxon>Dikarya</taxon>
        <taxon>Basidiomycota</taxon>
        <taxon>Agaricomycotina</taxon>
        <taxon>Agaricomycetes</taxon>
        <taxon>Agaricomycetidae</taxon>
        <taxon>Boletales</taxon>
        <taxon>Suillineae</taxon>
        <taxon>Suillaceae</taxon>
        <taxon>Suillus</taxon>
    </lineage>
</organism>
<accession>A0A0D0B0P6</accession>
<dbReference type="AlphaFoldDB" id="A0A0D0B0P6"/>
<proteinExistence type="predicted"/>
<dbReference type="HOGENOM" id="CLU_2910590_0_0_1"/>